<evidence type="ECO:0000256" key="6">
    <source>
        <dbReference type="ARBA" id="ARBA00022777"/>
    </source>
</evidence>
<evidence type="ECO:0000256" key="2">
    <source>
        <dbReference type="ARBA" id="ARBA00012513"/>
    </source>
</evidence>
<dbReference type="EMBL" id="VYYT01000022">
    <property type="protein sequence ID" value="KAK2777116.1"/>
    <property type="molecule type" value="Genomic_DNA"/>
</dbReference>
<reference evidence="13" key="1">
    <citation type="submission" date="2023-02" db="EMBL/GenBank/DDBJ databases">
        <title>Colletotrichum kahawae CIFC_Que2 genome sequencing and assembly.</title>
        <authorList>
            <person name="Baroncelli R."/>
        </authorList>
    </citation>
    <scope>NUCLEOTIDE SEQUENCE</scope>
    <source>
        <strain evidence="13">CIFC_Que2</strain>
    </source>
</reference>
<keyword evidence="4" id="KW-0808">Transferase</keyword>
<dbReference type="Gene3D" id="3.30.200.20">
    <property type="entry name" value="Phosphorylase Kinase, domain 1"/>
    <property type="match status" value="1"/>
</dbReference>
<sequence length="655" mass="72815">MNSTNPANIDAIHTQERIHQQCAKAGTSPPPFVLHELVGKGSFGRVYKARAASSGQIVAVKIISIEEGDAAEPRLSDTIGDILREVNTLKLLSESDAKNINTIIDAFVLGHSVWLVTEYAAASVATLMKPTGYLSETWAIPILREAAEAIHWIHKQDIIHRDIKCANVLVTEAGQIQLCDFGVARILESKYDKRKTFIGTLHWMAPELFNDDREYGKEIDIWAFGAMAYELTVGTPPNARRRVDADFGTYLKENCPRLHGDQYSTPLKDLVAFCMVEEPERRPTIEQVQEHRYISGTATEFPTVSLLQLLAAYRTWQSHGGIRQSLLTGAGAQGDVHRTFSSMDQWTFDNEEDEAHDTDDYQTMRNAYDMRTPVATPWRPPRRRRPPPGAPRLTTPLEKLFDPDTTSNYEDHTRAFYHGASTETISDLPLRDTTRPDSIRESLINLDDALEGVDITRFRSLGTLLPRSRATLDWTFPQSIPHEKIEEIEHSSPGVSPAPGDRMSTASLIDLDAGAVFTSTQQAYNLGSDGKSAGSDSESTNFDLERWTMPQAVPRTREDREPSIYVTDESMAIEVQTREADVSSATRSSHKAPPGGIHTTESGSMNSLPPAPAPPSMEVMEGSASQEDVKEDLKRLIQDMKQHLQATSHLLDALK</sequence>
<evidence type="ECO:0000256" key="9">
    <source>
        <dbReference type="ARBA" id="ARBA00048679"/>
    </source>
</evidence>
<comment type="similarity">
    <text evidence="1">Belongs to the protein kinase superfamily. STE Ser/Thr protein kinase family. STE20 subfamily.</text>
</comment>
<dbReference type="InterPro" id="IPR011009">
    <property type="entry name" value="Kinase-like_dom_sf"/>
</dbReference>
<accession>A0AAE0DCS8</accession>
<evidence type="ECO:0000256" key="5">
    <source>
        <dbReference type="ARBA" id="ARBA00022741"/>
    </source>
</evidence>
<comment type="caution">
    <text evidence="13">The sequence shown here is derived from an EMBL/GenBank/DDBJ whole genome shotgun (WGS) entry which is preliminary data.</text>
</comment>
<dbReference type="InterPro" id="IPR000719">
    <property type="entry name" value="Prot_kinase_dom"/>
</dbReference>
<dbReference type="PANTHER" id="PTHR48012:SF10">
    <property type="entry name" value="FI20177P1"/>
    <property type="match status" value="1"/>
</dbReference>
<dbReference type="PROSITE" id="PS50011">
    <property type="entry name" value="PROTEIN_KINASE_DOM"/>
    <property type="match status" value="1"/>
</dbReference>
<dbReference type="SUPFAM" id="SSF56112">
    <property type="entry name" value="Protein kinase-like (PK-like)"/>
    <property type="match status" value="1"/>
</dbReference>
<evidence type="ECO:0000256" key="7">
    <source>
        <dbReference type="ARBA" id="ARBA00022840"/>
    </source>
</evidence>
<dbReference type="InterPro" id="IPR008271">
    <property type="entry name" value="Ser/Thr_kinase_AS"/>
</dbReference>
<dbReference type="PROSITE" id="PS00107">
    <property type="entry name" value="PROTEIN_KINASE_ATP"/>
    <property type="match status" value="1"/>
</dbReference>
<gene>
    <name evidence="13" type="ORF">CKAH01_12241</name>
</gene>
<evidence type="ECO:0000313" key="14">
    <source>
        <dbReference type="Proteomes" id="UP001281614"/>
    </source>
</evidence>
<keyword evidence="7 10" id="KW-0067">ATP-binding</keyword>
<proteinExistence type="inferred from homology"/>
<evidence type="ECO:0000259" key="12">
    <source>
        <dbReference type="PROSITE" id="PS50011"/>
    </source>
</evidence>
<evidence type="ECO:0000256" key="10">
    <source>
        <dbReference type="PROSITE-ProRule" id="PRU10141"/>
    </source>
</evidence>
<keyword evidence="5 10" id="KW-0547">Nucleotide-binding</keyword>
<dbReference type="PANTHER" id="PTHR48012">
    <property type="entry name" value="STERILE20-LIKE KINASE, ISOFORM B-RELATED"/>
    <property type="match status" value="1"/>
</dbReference>
<keyword evidence="3" id="KW-0723">Serine/threonine-protein kinase</keyword>
<feature type="region of interest" description="Disordered" evidence="11">
    <location>
        <begin position="373"/>
        <end position="410"/>
    </location>
</feature>
<evidence type="ECO:0000256" key="8">
    <source>
        <dbReference type="ARBA" id="ARBA00047899"/>
    </source>
</evidence>
<evidence type="ECO:0000256" key="3">
    <source>
        <dbReference type="ARBA" id="ARBA00022527"/>
    </source>
</evidence>
<evidence type="ECO:0000256" key="4">
    <source>
        <dbReference type="ARBA" id="ARBA00022679"/>
    </source>
</evidence>
<comment type="catalytic activity">
    <reaction evidence="9">
        <text>L-seryl-[protein] + ATP = O-phospho-L-seryl-[protein] + ADP + H(+)</text>
        <dbReference type="Rhea" id="RHEA:17989"/>
        <dbReference type="Rhea" id="RHEA-COMP:9863"/>
        <dbReference type="Rhea" id="RHEA-COMP:11604"/>
        <dbReference type="ChEBI" id="CHEBI:15378"/>
        <dbReference type="ChEBI" id="CHEBI:29999"/>
        <dbReference type="ChEBI" id="CHEBI:30616"/>
        <dbReference type="ChEBI" id="CHEBI:83421"/>
        <dbReference type="ChEBI" id="CHEBI:456216"/>
        <dbReference type="EC" id="2.7.11.1"/>
    </reaction>
</comment>
<feature type="region of interest" description="Disordered" evidence="11">
    <location>
        <begin position="577"/>
        <end position="629"/>
    </location>
</feature>
<evidence type="ECO:0000256" key="1">
    <source>
        <dbReference type="ARBA" id="ARBA00008874"/>
    </source>
</evidence>
<dbReference type="PROSITE" id="PS00108">
    <property type="entry name" value="PROTEIN_KINASE_ST"/>
    <property type="match status" value="1"/>
</dbReference>
<evidence type="ECO:0000313" key="13">
    <source>
        <dbReference type="EMBL" id="KAK2777116.1"/>
    </source>
</evidence>
<dbReference type="Gene3D" id="1.10.510.10">
    <property type="entry name" value="Transferase(Phosphotransferase) domain 1"/>
    <property type="match status" value="1"/>
</dbReference>
<dbReference type="SMART" id="SM00220">
    <property type="entry name" value="S_TKc"/>
    <property type="match status" value="1"/>
</dbReference>
<feature type="binding site" evidence="10">
    <location>
        <position position="61"/>
    </location>
    <ligand>
        <name>ATP</name>
        <dbReference type="ChEBI" id="CHEBI:30616"/>
    </ligand>
</feature>
<dbReference type="GO" id="GO:0004674">
    <property type="term" value="F:protein serine/threonine kinase activity"/>
    <property type="evidence" value="ECO:0007669"/>
    <property type="project" value="UniProtKB-KW"/>
</dbReference>
<dbReference type="InterPro" id="IPR017441">
    <property type="entry name" value="Protein_kinase_ATP_BS"/>
</dbReference>
<dbReference type="EC" id="2.7.11.1" evidence="2"/>
<dbReference type="Pfam" id="PF00069">
    <property type="entry name" value="Pkinase"/>
    <property type="match status" value="1"/>
</dbReference>
<dbReference type="GO" id="GO:0005737">
    <property type="term" value="C:cytoplasm"/>
    <property type="evidence" value="ECO:0007669"/>
    <property type="project" value="TreeGrafter"/>
</dbReference>
<dbReference type="Proteomes" id="UP001281614">
    <property type="component" value="Unassembled WGS sequence"/>
</dbReference>
<protein>
    <recommendedName>
        <fullName evidence="2">non-specific serine/threonine protein kinase</fullName>
        <ecNumber evidence="2">2.7.11.1</ecNumber>
    </recommendedName>
</protein>
<organism evidence="13 14">
    <name type="scientific">Colletotrichum kahawae</name>
    <name type="common">Coffee berry disease fungus</name>
    <dbReference type="NCBI Taxonomy" id="34407"/>
    <lineage>
        <taxon>Eukaryota</taxon>
        <taxon>Fungi</taxon>
        <taxon>Dikarya</taxon>
        <taxon>Ascomycota</taxon>
        <taxon>Pezizomycotina</taxon>
        <taxon>Sordariomycetes</taxon>
        <taxon>Hypocreomycetidae</taxon>
        <taxon>Glomerellales</taxon>
        <taxon>Glomerellaceae</taxon>
        <taxon>Colletotrichum</taxon>
        <taxon>Colletotrichum gloeosporioides species complex</taxon>
    </lineage>
</organism>
<keyword evidence="6 13" id="KW-0418">Kinase</keyword>
<dbReference type="AlphaFoldDB" id="A0AAE0DCS8"/>
<evidence type="ECO:0000256" key="11">
    <source>
        <dbReference type="SAM" id="MobiDB-lite"/>
    </source>
</evidence>
<dbReference type="GO" id="GO:0005524">
    <property type="term" value="F:ATP binding"/>
    <property type="evidence" value="ECO:0007669"/>
    <property type="project" value="UniProtKB-UniRule"/>
</dbReference>
<feature type="domain" description="Protein kinase" evidence="12">
    <location>
        <begin position="32"/>
        <end position="294"/>
    </location>
</feature>
<dbReference type="InterPro" id="IPR050629">
    <property type="entry name" value="STE20/SPS1-PAK"/>
</dbReference>
<name>A0AAE0DCS8_COLKA</name>
<keyword evidence="14" id="KW-1185">Reference proteome</keyword>
<comment type="catalytic activity">
    <reaction evidence="8">
        <text>L-threonyl-[protein] + ATP = O-phospho-L-threonyl-[protein] + ADP + H(+)</text>
        <dbReference type="Rhea" id="RHEA:46608"/>
        <dbReference type="Rhea" id="RHEA-COMP:11060"/>
        <dbReference type="Rhea" id="RHEA-COMP:11605"/>
        <dbReference type="ChEBI" id="CHEBI:15378"/>
        <dbReference type="ChEBI" id="CHEBI:30013"/>
        <dbReference type="ChEBI" id="CHEBI:30616"/>
        <dbReference type="ChEBI" id="CHEBI:61977"/>
        <dbReference type="ChEBI" id="CHEBI:456216"/>
        <dbReference type="EC" id="2.7.11.1"/>
    </reaction>
</comment>